<evidence type="ECO:0000313" key="2">
    <source>
        <dbReference type="EMBL" id="KAL1499696.1"/>
    </source>
</evidence>
<dbReference type="Proteomes" id="UP001515480">
    <property type="component" value="Unassembled WGS sequence"/>
</dbReference>
<evidence type="ECO:0008006" key="4">
    <source>
        <dbReference type="Google" id="ProtNLM"/>
    </source>
</evidence>
<name>A0AB34IKG3_PRYPA</name>
<evidence type="ECO:0000256" key="1">
    <source>
        <dbReference type="SAM" id="MobiDB-lite"/>
    </source>
</evidence>
<sequence length="328" mass="37220">MSAGGGRVYFSVFAGRRRFLSVLMLYVDPMLRSGLIHQAHLWDYCRLSADREYLKTLSAPAVRIMTPPASDRAAKFPNKWKGYYAYYATALTAADWLIKCDDDVVFLSNLAVLLQFARNDTQRRHLYFPSIVNNDVAAAFQAADGVIEQPEYVVKLQPSTHEGQFSMSPMSDWYNCTECANFILHRFLEAPARFFTGCVHEWSVAARVPINFFLMRGAAARSHFAAYLQEPFVDEAYLTALLTERSGIPSVMVTDAVVVHFSFAFQHVPDRQALLAKFRKMAQDLQPSAQLEQQFSGRRLNLSCRNAPPPHLQRHARNRPNKLVRSSS</sequence>
<gene>
    <name evidence="2" type="ORF">AB1Y20_011891</name>
</gene>
<evidence type="ECO:0000313" key="3">
    <source>
        <dbReference type="Proteomes" id="UP001515480"/>
    </source>
</evidence>
<dbReference type="AlphaFoldDB" id="A0AB34IKG3"/>
<keyword evidence="3" id="KW-1185">Reference proteome</keyword>
<accession>A0AB34IKG3</accession>
<feature type="region of interest" description="Disordered" evidence="1">
    <location>
        <begin position="306"/>
        <end position="328"/>
    </location>
</feature>
<comment type="caution">
    <text evidence="2">The sequence shown here is derived from an EMBL/GenBank/DDBJ whole genome shotgun (WGS) entry which is preliminary data.</text>
</comment>
<feature type="compositionally biased region" description="Basic residues" evidence="1">
    <location>
        <begin position="312"/>
        <end position="322"/>
    </location>
</feature>
<proteinExistence type="predicted"/>
<dbReference type="EMBL" id="JBGBPQ010000025">
    <property type="protein sequence ID" value="KAL1499696.1"/>
    <property type="molecule type" value="Genomic_DNA"/>
</dbReference>
<organism evidence="2 3">
    <name type="scientific">Prymnesium parvum</name>
    <name type="common">Toxic golden alga</name>
    <dbReference type="NCBI Taxonomy" id="97485"/>
    <lineage>
        <taxon>Eukaryota</taxon>
        <taxon>Haptista</taxon>
        <taxon>Haptophyta</taxon>
        <taxon>Prymnesiophyceae</taxon>
        <taxon>Prymnesiales</taxon>
        <taxon>Prymnesiaceae</taxon>
        <taxon>Prymnesium</taxon>
    </lineage>
</organism>
<protein>
    <recommendedName>
        <fullName evidence="4">Hexosyltransferase</fullName>
    </recommendedName>
</protein>
<reference evidence="2 3" key="1">
    <citation type="journal article" date="2024" name="Science">
        <title>Giant polyketide synthase enzymes in the biosynthesis of giant marine polyether toxins.</title>
        <authorList>
            <person name="Fallon T.R."/>
            <person name="Shende V.V."/>
            <person name="Wierzbicki I.H."/>
            <person name="Pendleton A.L."/>
            <person name="Watervoot N.F."/>
            <person name="Auber R.P."/>
            <person name="Gonzalez D.J."/>
            <person name="Wisecaver J.H."/>
            <person name="Moore B.S."/>
        </authorList>
    </citation>
    <scope>NUCLEOTIDE SEQUENCE [LARGE SCALE GENOMIC DNA]</scope>
    <source>
        <strain evidence="2 3">12B1</strain>
    </source>
</reference>